<keyword evidence="5 7" id="KW-0472">Membrane</keyword>
<sequence length="515" mass="54733">MQGTAGEGAHWSSRAAFIMAAIGSSVGLGNLWRFPYVAGENGGGAFVLFYVICVALIGVPVLVAELFIGRRGGMSAVGSVVKIAKAEGRSPLWSLQSWIGMLGAFIILTFYSVIAGWVLAYVTMIGGDLFASIGAKGLAGLAAPAFEGLSDEQVSAKLGELLNDPTRMIFYHGLFMVLTVLIVMRGIKGGIEAAVTYLMPAFFILLIVLFFYAIATGDRSQGLDFLLGVRLGDTELADGTIRRGLLHGIQDGSVISAALGQAFFSIGLGSALMATYGAYMREDQDLPRSARLVAIADTGVGIVAGLAIFPIVFAMGLAAGSGPTLMFQTLPLAFHGMPVGGLFGLAFFLLAFFAAITSSIALLETSTKWADEQTKSDQRILSAGGIGFVVFLIGVANALSQVPAVGPNGEDQSSFWNTWHPFGDVVLFRDMELLSFLSATTDIILPIAGFITAIFAGWIVSTSTAREAIGFKSEVWFKRWRFLIRWVCPIGIFVVIFYSVLWLPYIAPMIGVGTS</sequence>
<keyword evidence="3 6" id="KW-0812">Transmembrane</keyword>
<feature type="transmembrane region" description="Helical" evidence="7">
    <location>
        <begin position="339"/>
        <end position="360"/>
    </location>
</feature>
<dbReference type="PROSITE" id="PS50267">
    <property type="entry name" value="NA_NEUROTRAN_SYMP_3"/>
    <property type="match status" value="1"/>
</dbReference>
<feature type="transmembrane region" description="Helical" evidence="7">
    <location>
        <begin position="98"/>
        <end position="122"/>
    </location>
</feature>
<feature type="transmembrane region" description="Helical" evidence="7">
    <location>
        <begin position="15"/>
        <end position="34"/>
    </location>
</feature>
<evidence type="ECO:0000256" key="1">
    <source>
        <dbReference type="ARBA" id="ARBA00004141"/>
    </source>
</evidence>
<gene>
    <name evidence="8" type="ORF">ACFMB1_11285</name>
</gene>
<evidence type="ECO:0000313" key="8">
    <source>
        <dbReference type="EMBL" id="MFC6036130.1"/>
    </source>
</evidence>
<feature type="transmembrane region" description="Helical" evidence="7">
    <location>
        <begin position="380"/>
        <end position="399"/>
    </location>
</feature>
<dbReference type="Pfam" id="PF00209">
    <property type="entry name" value="SNF"/>
    <property type="match status" value="2"/>
</dbReference>
<comment type="similarity">
    <text evidence="6">Belongs to the sodium:neurotransmitter symporter (SNF) (TC 2.A.22) family.</text>
</comment>
<keyword evidence="2 6" id="KW-0813">Transport</keyword>
<feature type="transmembrane region" description="Helical" evidence="7">
    <location>
        <begin position="129"/>
        <end position="149"/>
    </location>
</feature>
<dbReference type="PRINTS" id="PR00176">
    <property type="entry name" value="NANEUSMPORT"/>
</dbReference>
<feature type="transmembrane region" description="Helical" evidence="7">
    <location>
        <begin position="169"/>
        <end position="187"/>
    </location>
</feature>
<reference evidence="8 9" key="1">
    <citation type="submission" date="2024-09" db="EMBL/GenBank/DDBJ databases">
        <authorList>
            <person name="Zhang Z.-H."/>
        </authorList>
    </citation>
    <scope>NUCLEOTIDE SEQUENCE [LARGE SCALE GENOMIC DNA]</scope>
    <source>
        <strain evidence="8 9">HHTR114</strain>
    </source>
</reference>
<evidence type="ECO:0000256" key="6">
    <source>
        <dbReference type="RuleBase" id="RU003732"/>
    </source>
</evidence>
<feature type="transmembrane region" description="Helical" evidence="7">
    <location>
        <begin position="482"/>
        <end position="505"/>
    </location>
</feature>
<comment type="caution">
    <text evidence="8">The sequence shown here is derived from an EMBL/GenBank/DDBJ whole genome shotgun (WGS) entry which is preliminary data.</text>
</comment>
<dbReference type="NCBIfam" id="NF037979">
    <property type="entry name" value="Na_transp"/>
    <property type="match status" value="1"/>
</dbReference>
<dbReference type="PANTHER" id="PTHR42948:SF1">
    <property type="entry name" value="TRANSPORTER"/>
    <property type="match status" value="1"/>
</dbReference>
<keyword evidence="6" id="KW-0769">Symport</keyword>
<keyword evidence="4 7" id="KW-1133">Transmembrane helix</keyword>
<feature type="transmembrane region" description="Helical" evidence="7">
    <location>
        <begin position="443"/>
        <end position="461"/>
    </location>
</feature>
<dbReference type="PROSITE" id="PS00610">
    <property type="entry name" value="NA_NEUROTRAN_SYMP_1"/>
    <property type="match status" value="1"/>
</dbReference>
<evidence type="ECO:0000256" key="7">
    <source>
        <dbReference type="SAM" id="Phobius"/>
    </source>
</evidence>
<comment type="subcellular location">
    <subcellularLocation>
        <location evidence="1">Membrane</location>
        <topology evidence="1">Multi-pass membrane protein</topology>
    </subcellularLocation>
</comment>
<evidence type="ECO:0000256" key="5">
    <source>
        <dbReference type="ARBA" id="ARBA00023136"/>
    </source>
</evidence>
<dbReference type="EMBL" id="JBHPON010000002">
    <property type="protein sequence ID" value="MFC6036130.1"/>
    <property type="molecule type" value="Genomic_DNA"/>
</dbReference>
<feature type="transmembrane region" description="Helical" evidence="7">
    <location>
        <begin position="194"/>
        <end position="215"/>
    </location>
</feature>
<accession>A0ABW1KVI8</accession>
<organism evidence="8 9">
    <name type="scientific">Hyphococcus aureus</name>
    <dbReference type="NCBI Taxonomy" id="2666033"/>
    <lineage>
        <taxon>Bacteria</taxon>
        <taxon>Pseudomonadati</taxon>
        <taxon>Pseudomonadota</taxon>
        <taxon>Alphaproteobacteria</taxon>
        <taxon>Parvularculales</taxon>
        <taxon>Parvularculaceae</taxon>
        <taxon>Hyphococcus</taxon>
    </lineage>
</organism>
<evidence type="ECO:0000313" key="9">
    <source>
        <dbReference type="Proteomes" id="UP001596116"/>
    </source>
</evidence>
<feature type="transmembrane region" description="Helical" evidence="7">
    <location>
        <begin position="254"/>
        <end position="280"/>
    </location>
</feature>
<name>A0ABW1KVI8_9PROT</name>
<evidence type="ECO:0000256" key="2">
    <source>
        <dbReference type="ARBA" id="ARBA00022448"/>
    </source>
</evidence>
<evidence type="ECO:0000256" key="4">
    <source>
        <dbReference type="ARBA" id="ARBA00022989"/>
    </source>
</evidence>
<dbReference type="SUPFAM" id="SSF161070">
    <property type="entry name" value="SNF-like"/>
    <property type="match status" value="1"/>
</dbReference>
<keyword evidence="9" id="KW-1185">Reference proteome</keyword>
<dbReference type="CDD" id="cd10336">
    <property type="entry name" value="SLC6sbd_Tyt1-Like"/>
    <property type="match status" value="1"/>
</dbReference>
<dbReference type="InterPro" id="IPR047218">
    <property type="entry name" value="YocR/YhdH-like"/>
</dbReference>
<feature type="transmembrane region" description="Helical" evidence="7">
    <location>
        <begin position="46"/>
        <end position="68"/>
    </location>
</feature>
<dbReference type="InterPro" id="IPR000175">
    <property type="entry name" value="Na/ntran_symport"/>
</dbReference>
<proteinExistence type="inferred from homology"/>
<dbReference type="RefSeq" id="WP_379882642.1">
    <property type="nucleotide sequence ID" value="NZ_JBHPON010000002.1"/>
</dbReference>
<protein>
    <recommendedName>
        <fullName evidence="6">Transporter</fullName>
    </recommendedName>
</protein>
<dbReference type="PANTHER" id="PTHR42948">
    <property type="entry name" value="TRANSPORTER"/>
    <property type="match status" value="1"/>
</dbReference>
<feature type="transmembrane region" description="Helical" evidence="7">
    <location>
        <begin position="292"/>
        <end position="319"/>
    </location>
</feature>
<evidence type="ECO:0000256" key="3">
    <source>
        <dbReference type="ARBA" id="ARBA00022692"/>
    </source>
</evidence>
<dbReference type="Proteomes" id="UP001596116">
    <property type="component" value="Unassembled WGS sequence"/>
</dbReference>
<dbReference type="InterPro" id="IPR037272">
    <property type="entry name" value="SNS_sf"/>
</dbReference>